<evidence type="ECO:0000256" key="12">
    <source>
        <dbReference type="SAM" id="Coils"/>
    </source>
</evidence>
<dbReference type="PRINTS" id="PR00344">
    <property type="entry name" value="BCTRLSENSOR"/>
</dbReference>
<evidence type="ECO:0000256" key="8">
    <source>
        <dbReference type="ARBA" id="ARBA00022777"/>
    </source>
</evidence>
<dbReference type="PANTHER" id="PTHR45436:SF10">
    <property type="entry name" value="HISTIDINE KINASE"/>
    <property type="match status" value="1"/>
</dbReference>
<feature type="transmembrane region" description="Helical" evidence="13">
    <location>
        <begin position="195"/>
        <end position="212"/>
    </location>
</feature>
<keyword evidence="7 13" id="KW-0812">Transmembrane</keyword>
<name>A0A941E461_9BURK</name>
<feature type="coiled-coil region" evidence="12">
    <location>
        <begin position="300"/>
        <end position="327"/>
    </location>
</feature>
<evidence type="ECO:0000313" key="17">
    <source>
        <dbReference type="Proteomes" id="UP000678545"/>
    </source>
</evidence>
<dbReference type="GO" id="GO:0000155">
    <property type="term" value="F:phosphorelay sensor kinase activity"/>
    <property type="evidence" value="ECO:0007669"/>
    <property type="project" value="InterPro"/>
</dbReference>
<feature type="transmembrane region" description="Helical" evidence="13">
    <location>
        <begin position="6"/>
        <end position="27"/>
    </location>
</feature>
<dbReference type="SUPFAM" id="SSF103190">
    <property type="entry name" value="Sensory domain-like"/>
    <property type="match status" value="1"/>
</dbReference>
<dbReference type="Pfam" id="PF00672">
    <property type="entry name" value="HAMP"/>
    <property type="match status" value="1"/>
</dbReference>
<dbReference type="SMART" id="SM00388">
    <property type="entry name" value="HisKA"/>
    <property type="match status" value="1"/>
</dbReference>
<dbReference type="RefSeq" id="WP_212675812.1">
    <property type="nucleotide sequence ID" value="NZ_JAGSPJ010000004.1"/>
</dbReference>
<dbReference type="InterPro" id="IPR036890">
    <property type="entry name" value="HATPase_C_sf"/>
</dbReference>
<keyword evidence="6 16" id="KW-0808">Transferase</keyword>
<evidence type="ECO:0000313" key="16">
    <source>
        <dbReference type="EMBL" id="MBR7800696.1"/>
    </source>
</evidence>
<dbReference type="PROSITE" id="PS50885">
    <property type="entry name" value="HAMP"/>
    <property type="match status" value="1"/>
</dbReference>
<dbReference type="InterPro" id="IPR004358">
    <property type="entry name" value="Sig_transdc_His_kin-like_C"/>
</dbReference>
<dbReference type="NCBIfam" id="NF008312">
    <property type="entry name" value="PRK11100.1"/>
    <property type="match status" value="1"/>
</dbReference>
<feature type="domain" description="HAMP" evidence="15">
    <location>
        <begin position="210"/>
        <end position="261"/>
    </location>
</feature>
<keyword evidence="8 16" id="KW-0418">Kinase</keyword>
<dbReference type="InterPro" id="IPR003594">
    <property type="entry name" value="HATPase_dom"/>
</dbReference>
<dbReference type="CDD" id="cd18773">
    <property type="entry name" value="PDC1_HK_sensor"/>
    <property type="match status" value="1"/>
</dbReference>
<dbReference type="SMART" id="SM00387">
    <property type="entry name" value="HATPase_c"/>
    <property type="match status" value="1"/>
</dbReference>
<keyword evidence="9 13" id="KW-1133">Transmembrane helix</keyword>
<feature type="domain" description="Histidine kinase" evidence="14">
    <location>
        <begin position="268"/>
        <end position="480"/>
    </location>
</feature>
<evidence type="ECO:0000256" key="9">
    <source>
        <dbReference type="ARBA" id="ARBA00022989"/>
    </source>
</evidence>
<dbReference type="SUPFAM" id="SSF55874">
    <property type="entry name" value="ATPase domain of HSP90 chaperone/DNA topoisomerase II/histidine kinase"/>
    <property type="match status" value="1"/>
</dbReference>
<dbReference type="SUPFAM" id="SSF47384">
    <property type="entry name" value="Homodimeric domain of signal transducing histidine kinase"/>
    <property type="match status" value="1"/>
</dbReference>
<dbReference type="PROSITE" id="PS50109">
    <property type="entry name" value="HIS_KIN"/>
    <property type="match status" value="1"/>
</dbReference>
<dbReference type="Pfam" id="PF02518">
    <property type="entry name" value="HATPase_c"/>
    <property type="match status" value="1"/>
</dbReference>
<keyword evidence="12" id="KW-0175">Coiled coil</keyword>
<dbReference type="InterPro" id="IPR003661">
    <property type="entry name" value="HisK_dim/P_dom"/>
</dbReference>
<dbReference type="SMART" id="SM00304">
    <property type="entry name" value="HAMP"/>
    <property type="match status" value="1"/>
</dbReference>
<gene>
    <name evidence="16" type="primary">creC</name>
    <name evidence="16" type="ORF">KDM90_11865</name>
</gene>
<sequence>MKIGLRILLSYFLILGLAAWFVLNVFVAEVKPGVRASLEDALVDTAQLLAQLVAEDVKHGDLQHAAILQRMQNYAQRSVDVKISGVRKASLDYRVYITDAKGIVIFDTEQKDLGKNFSRWNDVYLTLQGKYGARSTRIDPNDEDSTVMHVAAPIIDNNQDGQTRKIIGVLTVAKATSTIRPFIERSQQKILQRSFWLLFASLIIGIGFSWWLNRALQKLKTYAHAVENDEKVSLPDLGNNEIADLGRALDSMRHKLEGKEYVETLMHTLAHELKSPIAAIQGSAELLRENLPSTERAKFLNNIIEQNQRQKQLIEKLLALIKVEKQQQLSQVVRIDIVDLLDQVLLDFSDAIASKNLGIQFEVRTQTLLGDPLLLRQALGNLIDNAIAFSPHGGHLHLHQQVEQNYLILNIDDQGSGIPAYAIDKIFDRFYSLPRADAAKSTGLGLPFVREVISLHGGEVHLENLPQRGVRVRLCLSLENLK</sequence>
<dbReference type="EMBL" id="JAGSPJ010000004">
    <property type="protein sequence ID" value="MBR7800696.1"/>
    <property type="molecule type" value="Genomic_DNA"/>
</dbReference>
<comment type="caution">
    <text evidence="16">The sequence shown here is derived from an EMBL/GenBank/DDBJ whole genome shotgun (WGS) entry which is preliminary data.</text>
</comment>
<evidence type="ECO:0000256" key="11">
    <source>
        <dbReference type="ARBA" id="ARBA00023136"/>
    </source>
</evidence>
<protein>
    <recommendedName>
        <fullName evidence="3">histidine kinase</fullName>
        <ecNumber evidence="3">2.7.13.3</ecNumber>
    </recommendedName>
</protein>
<dbReference type="InterPro" id="IPR050428">
    <property type="entry name" value="TCS_sensor_his_kinase"/>
</dbReference>
<keyword evidence="4" id="KW-1003">Cell membrane</keyword>
<dbReference type="CDD" id="cd06225">
    <property type="entry name" value="HAMP"/>
    <property type="match status" value="1"/>
</dbReference>
<evidence type="ECO:0000259" key="14">
    <source>
        <dbReference type="PROSITE" id="PS50109"/>
    </source>
</evidence>
<dbReference type="Pfam" id="PF00512">
    <property type="entry name" value="HisKA"/>
    <property type="match status" value="1"/>
</dbReference>
<evidence type="ECO:0000259" key="15">
    <source>
        <dbReference type="PROSITE" id="PS50885"/>
    </source>
</evidence>
<dbReference type="Gene3D" id="6.10.340.10">
    <property type="match status" value="1"/>
</dbReference>
<comment type="subcellular location">
    <subcellularLocation>
        <location evidence="2">Cell membrane</location>
        <topology evidence="2">Multi-pass membrane protein</topology>
    </subcellularLocation>
</comment>
<comment type="catalytic activity">
    <reaction evidence="1">
        <text>ATP + protein L-histidine = ADP + protein N-phospho-L-histidine.</text>
        <dbReference type="EC" id="2.7.13.3"/>
    </reaction>
</comment>
<evidence type="ECO:0000256" key="3">
    <source>
        <dbReference type="ARBA" id="ARBA00012438"/>
    </source>
</evidence>
<reference evidence="16" key="1">
    <citation type="submission" date="2021-04" db="EMBL/GenBank/DDBJ databases">
        <title>novel species isolated from subtropical streams in China.</title>
        <authorList>
            <person name="Lu H."/>
        </authorList>
    </citation>
    <scope>NUCLEOTIDE SEQUENCE</scope>
    <source>
        <strain evidence="16">FT137W</strain>
    </source>
</reference>
<evidence type="ECO:0000256" key="6">
    <source>
        <dbReference type="ARBA" id="ARBA00022679"/>
    </source>
</evidence>
<evidence type="ECO:0000256" key="2">
    <source>
        <dbReference type="ARBA" id="ARBA00004651"/>
    </source>
</evidence>
<keyword evidence="5" id="KW-0597">Phosphoprotein</keyword>
<keyword evidence="11 13" id="KW-0472">Membrane</keyword>
<keyword evidence="10" id="KW-0902">Two-component regulatory system</keyword>
<dbReference type="Gene3D" id="3.30.565.10">
    <property type="entry name" value="Histidine kinase-like ATPase, C-terminal domain"/>
    <property type="match status" value="1"/>
</dbReference>
<dbReference type="InterPro" id="IPR005467">
    <property type="entry name" value="His_kinase_dom"/>
</dbReference>
<evidence type="ECO:0000256" key="7">
    <source>
        <dbReference type="ARBA" id="ARBA00022692"/>
    </source>
</evidence>
<dbReference type="InterPro" id="IPR036097">
    <property type="entry name" value="HisK_dim/P_sf"/>
</dbReference>
<accession>A0A941E461</accession>
<dbReference type="EC" id="2.7.13.3" evidence="3"/>
<evidence type="ECO:0000256" key="1">
    <source>
        <dbReference type="ARBA" id="ARBA00000085"/>
    </source>
</evidence>
<dbReference type="PANTHER" id="PTHR45436">
    <property type="entry name" value="SENSOR HISTIDINE KINASE YKOH"/>
    <property type="match status" value="1"/>
</dbReference>
<evidence type="ECO:0000256" key="5">
    <source>
        <dbReference type="ARBA" id="ARBA00022553"/>
    </source>
</evidence>
<dbReference type="Proteomes" id="UP000678545">
    <property type="component" value="Unassembled WGS sequence"/>
</dbReference>
<dbReference type="Gene3D" id="1.10.287.130">
    <property type="match status" value="1"/>
</dbReference>
<evidence type="ECO:0000256" key="4">
    <source>
        <dbReference type="ARBA" id="ARBA00022475"/>
    </source>
</evidence>
<dbReference type="InterPro" id="IPR003660">
    <property type="entry name" value="HAMP_dom"/>
</dbReference>
<organism evidence="16 17">
    <name type="scientific">Undibacterium fentianense</name>
    <dbReference type="NCBI Taxonomy" id="2828728"/>
    <lineage>
        <taxon>Bacteria</taxon>
        <taxon>Pseudomonadati</taxon>
        <taxon>Pseudomonadota</taxon>
        <taxon>Betaproteobacteria</taxon>
        <taxon>Burkholderiales</taxon>
        <taxon>Oxalobacteraceae</taxon>
        <taxon>Undibacterium</taxon>
    </lineage>
</organism>
<dbReference type="AlphaFoldDB" id="A0A941E461"/>
<dbReference type="CDD" id="cd00082">
    <property type="entry name" value="HisKA"/>
    <property type="match status" value="1"/>
</dbReference>
<dbReference type="GO" id="GO:0005886">
    <property type="term" value="C:plasma membrane"/>
    <property type="evidence" value="ECO:0007669"/>
    <property type="project" value="UniProtKB-SubCell"/>
</dbReference>
<evidence type="ECO:0000256" key="10">
    <source>
        <dbReference type="ARBA" id="ARBA00023012"/>
    </source>
</evidence>
<proteinExistence type="predicted"/>
<keyword evidence="17" id="KW-1185">Reference proteome</keyword>
<evidence type="ECO:0000256" key="13">
    <source>
        <dbReference type="SAM" id="Phobius"/>
    </source>
</evidence>
<dbReference type="InterPro" id="IPR029151">
    <property type="entry name" value="Sensor-like_sf"/>
</dbReference>